<organism evidence="5 6">
    <name type="scientific">Conoideocrella luteorostrata</name>
    <dbReference type="NCBI Taxonomy" id="1105319"/>
    <lineage>
        <taxon>Eukaryota</taxon>
        <taxon>Fungi</taxon>
        <taxon>Dikarya</taxon>
        <taxon>Ascomycota</taxon>
        <taxon>Pezizomycotina</taxon>
        <taxon>Sordariomycetes</taxon>
        <taxon>Hypocreomycetidae</taxon>
        <taxon>Hypocreales</taxon>
        <taxon>Clavicipitaceae</taxon>
        <taxon>Conoideocrella</taxon>
    </lineage>
</organism>
<evidence type="ECO:0000259" key="3">
    <source>
        <dbReference type="Pfam" id="PF00144"/>
    </source>
</evidence>
<dbReference type="PANTHER" id="PTHR22935:SF95">
    <property type="entry name" value="BETA-LACTAMASE-LIKE 1-RELATED"/>
    <property type="match status" value="1"/>
</dbReference>
<dbReference type="InterPro" id="IPR058664">
    <property type="entry name" value="ARB_00930-like_C"/>
</dbReference>
<comment type="caution">
    <text evidence="5">The sequence shown here is derived from an EMBL/GenBank/DDBJ whole genome shotgun (WGS) entry which is preliminary data.</text>
</comment>
<evidence type="ECO:0000256" key="1">
    <source>
        <dbReference type="ARBA" id="ARBA00038473"/>
    </source>
</evidence>
<dbReference type="Proteomes" id="UP001251528">
    <property type="component" value="Unassembled WGS sequence"/>
</dbReference>
<accession>A0AAJ0FUE8</accession>
<evidence type="ECO:0000313" key="5">
    <source>
        <dbReference type="EMBL" id="KAK2589440.1"/>
    </source>
</evidence>
<dbReference type="AlphaFoldDB" id="A0AAJ0FUE8"/>
<keyword evidence="6" id="KW-1185">Reference proteome</keyword>
<evidence type="ECO:0000256" key="2">
    <source>
        <dbReference type="SAM" id="SignalP"/>
    </source>
</evidence>
<dbReference type="PANTHER" id="PTHR22935">
    <property type="entry name" value="PENICILLIN-BINDING PROTEIN"/>
    <property type="match status" value="1"/>
</dbReference>
<gene>
    <name evidence="5" type="primary">ARP6_2</name>
    <name evidence="5" type="ORF">QQS21_012882</name>
</gene>
<feature type="domain" description="Beta-lactamase-related" evidence="3">
    <location>
        <begin position="86"/>
        <end position="407"/>
    </location>
</feature>
<dbReference type="Pfam" id="PF00144">
    <property type="entry name" value="Beta-lactamase"/>
    <property type="match status" value="1"/>
</dbReference>
<dbReference type="Gene3D" id="3.40.710.10">
    <property type="entry name" value="DD-peptidase/beta-lactamase superfamily"/>
    <property type="match status" value="1"/>
</dbReference>
<evidence type="ECO:0000313" key="6">
    <source>
        <dbReference type="Proteomes" id="UP001251528"/>
    </source>
</evidence>
<dbReference type="Pfam" id="PF26335">
    <property type="entry name" value="ARB_00930_C"/>
    <property type="match status" value="1"/>
</dbReference>
<dbReference type="InterPro" id="IPR012338">
    <property type="entry name" value="Beta-lactam/transpept-like"/>
</dbReference>
<dbReference type="InterPro" id="IPR001466">
    <property type="entry name" value="Beta-lactam-related"/>
</dbReference>
<proteinExistence type="inferred from homology"/>
<dbReference type="EMBL" id="JASWJB010000691">
    <property type="protein sequence ID" value="KAK2589440.1"/>
    <property type="molecule type" value="Genomic_DNA"/>
</dbReference>
<feature type="signal peptide" evidence="2">
    <location>
        <begin position="1"/>
        <end position="20"/>
    </location>
</feature>
<sequence>MITYAQLSVLLLSLAGPASAALNCLPEGSVVPKPSLLRSSILKSAGTNLTRTLDDAIKGTIKAGWAVENTSFSLAVVSLDQKDPGVPIWEYHHRAEKNTNGTKKVTRDSQYLIGSVSKLISDYILLQSGVDLDRAVTDFLPELNSTRSKVQWRDVTLRMLGSQLSGGPTNGGFSEYYFLKDLFVKYGFPPLQDADYPSCGVMGLNKGCSPGQVLDDMVNQYPVTAPMERPAYSNIAFTIFVMALERVTGKNYTQMVDEVLSKPLGMESTFPSPGDDKKAVIPPGESSWGADYGDNAPGGGLVSTISDLSKFSHAMLGRSLDLNRTQIRQWLKPIAWTGAYSAVGLPWEIFRPLHLTPNHPHPVAIYAKSGGAALYSSQLSIIDEYGLGLIMLSAGNQGASNVLSDALLATFVPAADEEARAQAEKNYARTFKSPCAGQQQQQQQNRTLEATFKLDNDSLIVSAISDSGNDVLSGLRSLWGLTMGQYTAGLGPTIRLFPTDLSEMVAVNGESLAKEVWRLWPEFEDGLESDLPGSKLGYDNCQQWTLGDWVHYGKEPLDRVLFYRDGGGRVVGFEMPSLRSGLLRPV</sequence>
<keyword evidence="2" id="KW-0732">Signal</keyword>
<feature type="chain" id="PRO_5042526902" evidence="2">
    <location>
        <begin position="21"/>
        <end position="586"/>
    </location>
</feature>
<feature type="domain" description="Beta-lactamase-like ARB-00930-like C-terminal" evidence="4">
    <location>
        <begin position="419"/>
        <end position="584"/>
    </location>
</feature>
<evidence type="ECO:0000259" key="4">
    <source>
        <dbReference type="Pfam" id="PF26335"/>
    </source>
</evidence>
<name>A0AAJ0FUE8_9HYPO</name>
<comment type="similarity">
    <text evidence="1">Belongs to the beta-lactamase family.</text>
</comment>
<reference evidence="5" key="1">
    <citation type="submission" date="2023-06" db="EMBL/GenBank/DDBJ databases">
        <title>Conoideocrella luteorostrata (Hypocreales: Clavicipitaceae), a potential biocontrol fungus for elongate hemlock scale in United States Christmas tree production areas.</title>
        <authorList>
            <person name="Barrett H."/>
            <person name="Lovett B."/>
            <person name="Macias A.M."/>
            <person name="Stajich J.E."/>
            <person name="Kasson M.T."/>
        </authorList>
    </citation>
    <scope>NUCLEOTIDE SEQUENCE</scope>
    <source>
        <strain evidence="5">ARSEF 14590</strain>
    </source>
</reference>
<protein>
    <submittedName>
        <fullName evidence="5">Actin-related protein 6</fullName>
    </submittedName>
</protein>
<dbReference type="SUPFAM" id="SSF56601">
    <property type="entry name" value="beta-lactamase/transpeptidase-like"/>
    <property type="match status" value="1"/>
</dbReference>
<dbReference type="InterPro" id="IPR051478">
    <property type="entry name" value="Beta-lactamase-like_AB/R"/>
</dbReference>